<organism evidence="2 3">
    <name type="scientific">Glarea lozoyensis (strain ATCC 20868 / MF5171)</name>
    <dbReference type="NCBI Taxonomy" id="1116229"/>
    <lineage>
        <taxon>Eukaryota</taxon>
        <taxon>Fungi</taxon>
        <taxon>Dikarya</taxon>
        <taxon>Ascomycota</taxon>
        <taxon>Pezizomycotina</taxon>
        <taxon>Leotiomycetes</taxon>
        <taxon>Helotiales</taxon>
        <taxon>Helotiaceae</taxon>
        <taxon>Glarea</taxon>
    </lineage>
</organism>
<name>S3CY08_GLAL2</name>
<sequence>MSEPFDHLSGDLDYWMGLDLLDACYDPMPVGMDLGGRPLLVVPPFVPPNIAKMQGGWQDIEKNPTDFNVPPDTDAANFSGPLVESDSSPGTTGDGLSSSDYKKQQLVIFDQVTQYDELIKV</sequence>
<dbReference type="GeneID" id="19462517"/>
<dbReference type="HOGENOM" id="CLU_2197253_0_0_1"/>
<accession>S3CY08</accession>
<feature type="compositionally biased region" description="Polar residues" evidence="1">
    <location>
        <begin position="85"/>
        <end position="99"/>
    </location>
</feature>
<gene>
    <name evidence="2" type="ORF">GLAREA_03462</name>
</gene>
<dbReference type="EMBL" id="KE145363">
    <property type="protein sequence ID" value="EPE30495.1"/>
    <property type="molecule type" value="Genomic_DNA"/>
</dbReference>
<evidence type="ECO:0000313" key="2">
    <source>
        <dbReference type="EMBL" id="EPE30495.1"/>
    </source>
</evidence>
<protein>
    <submittedName>
        <fullName evidence="2">Uncharacterized protein</fullName>
    </submittedName>
</protein>
<dbReference type="Proteomes" id="UP000016922">
    <property type="component" value="Unassembled WGS sequence"/>
</dbReference>
<feature type="region of interest" description="Disordered" evidence="1">
    <location>
        <begin position="61"/>
        <end position="99"/>
    </location>
</feature>
<dbReference type="AlphaFoldDB" id="S3CY08"/>
<dbReference type="OrthoDB" id="2687452at2759"/>
<proteinExistence type="predicted"/>
<dbReference type="RefSeq" id="XP_008081906.1">
    <property type="nucleotide sequence ID" value="XM_008083715.1"/>
</dbReference>
<reference evidence="2 3" key="1">
    <citation type="journal article" date="2013" name="BMC Genomics">
        <title>Genomics-driven discovery of the pneumocandin biosynthetic gene cluster in the fungus Glarea lozoyensis.</title>
        <authorList>
            <person name="Chen L."/>
            <person name="Yue Q."/>
            <person name="Zhang X."/>
            <person name="Xiang M."/>
            <person name="Wang C."/>
            <person name="Li S."/>
            <person name="Che Y."/>
            <person name="Ortiz-Lopez F.J."/>
            <person name="Bills G.F."/>
            <person name="Liu X."/>
            <person name="An Z."/>
        </authorList>
    </citation>
    <scope>NUCLEOTIDE SEQUENCE [LARGE SCALE GENOMIC DNA]</scope>
    <source>
        <strain evidence="3">ATCC 20868 / MF5171</strain>
    </source>
</reference>
<keyword evidence="3" id="KW-1185">Reference proteome</keyword>
<evidence type="ECO:0000256" key="1">
    <source>
        <dbReference type="SAM" id="MobiDB-lite"/>
    </source>
</evidence>
<evidence type="ECO:0000313" key="3">
    <source>
        <dbReference type="Proteomes" id="UP000016922"/>
    </source>
</evidence>
<dbReference type="KEGG" id="glz:GLAREA_03462"/>